<comment type="caution">
    <text evidence="10">The sequence shown here is derived from an EMBL/GenBank/DDBJ whole genome shotgun (WGS) entry which is preliminary data.</text>
</comment>
<organism evidence="10 11">
    <name type="scientific">Pedobacter ginsenosidimutans</name>
    <dbReference type="NCBI Taxonomy" id="687842"/>
    <lineage>
        <taxon>Bacteria</taxon>
        <taxon>Pseudomonadati</taxon>
        <taxon>Bacteroidota</taxon>
        <taxon>Sphingobacteriia</taxon>
        <taxon>Sphingobacteriales</taxon>
        <taxon>Sphingobacteriaceae</taxon>
        <taxon>Pedobacter</taxon>
    </lineage>
</organism>
<feature type="domain" description="TonB-dependent receptor plug" evidence="9">
    <location>
        <begin position="159"/>
        <end position="264"/>
    </location>
</feature>
<name>A0A0T5VIJ7_9SPHI</name>
<evidence type="ECO:0000256" key="8">
    <source>
        <dbReference type="SAM" id="SignalP"/>
    </source>
</evidence>
<dbReference type="STRING" id="687842.ASU31_24300"/>
<dbReference type="InterPro" id="IPR037066">
    <property type="entry name" value="Plug_dom_sf"/>
</dbReference>
<evidence type="ECO:0000256" key="2">
    <source>
        <dbReference type="ARBA" id="ARBA00022448"/>
    </source>
</evidence>
<dbReference type="RefSeq" id="WP_057934848.1">
    <property type="nucleotide sequence ID" value="NZ_LMZQ01000042.1"/>
</dbReference>
<dbReference type="InterPro" id="IPR036942">
    <property type="entry name" value="Beta-barrel_TonB_sf"/>
</dbReference>
<keyword evidence="8" id="KW-0732">Signal</keyword>
<keyword evidence="11" id="KW-1185">Reference proteome</keyword>
<keyword evidence="5 7" id="KW-0472">Membrane</keyword>
<evidence type="ECO:0000256" key="7">
    <source>
        <dbReference type="PROSITE-ProRule" id="PRU01360"/>
    </source>
</evidence>
<dbReference type="AlphaFoldDB" id="A0A0T5VIJ7"/>
<dbReference type="Gene3D" id="2.60.40.1120">
    <property type="entry name" value="Carboxypeptidase-like, regulatory domain"/>
    <property type="match status" value="1"/>
</dbReference>
<dbReference type="Gene3D" id="2.40.170.20">
    <property type="entry name" value="TonB-dependent receptor, beta-barrel domain"/>
    <property type="match status" value="1"/>
</dbReference>
<dbReference type="EMBL" id="LMZQ01000042">
    <property type="protein sequence ID" value="KRT13513.1"/>
    <property type="molecule type" value="Genomic_DNA"/>
</dbReference>
<keyword evidence="6 7" id="KW-0998">Cell outer membrane</keyword>
<dbReference type="OrthoDB" id="830178at2"/>
<dbReference type="Pfam" id="PF07715">
    <property type="entry name" value="Plug"/>
    <property type="match status" value="1"/>
</dbReference>
<dbReference type="Pfam" id="PF13715">
    <property type="entry name" value="CarbopepD_reg_2"/>
    <property type="match status" value="1"/>
</dbReference>
<evidence type="ECO:0000256" key="5">
    <source>
        <dbReference type="ARBA" id="ARBA00023136"/>
    </source>
</evidence>
<feature type="chain" id="PRO_5006665127" evidence="8">
    <location>
        <begin position="27"/>
        <end position="1077"/>
    </location>
</feature>
<dbReference type="Proteomes" id="UP000051950">
    <property type="component" value="Unassembled WGS sequence"/>
</dbReference>
<dbReference type="InterPro" id="IPR012910">
    <property type="entry name" value="Plug_dom"/>
</dbReference>
<feature type="signal peptide" evidence="8">
    <location>
        <begin position="1"/>
        <end position="26"/>
    </location>
</feature>
<dbReference type="InterPro" id="IPR023996">
    <property type="entry name" value="TonB-dep_OMP_SusC/RagA"/>
</dbReference>
<keyword evidence="3 7" id="KW-1134">Transmembrane beta strand</keyword>
<evidence type="ECO:0000256" key="3">
    <source>
        <dbReference type="ARBA" id="ARBA00022452"/>
    </source>
</evidence>
<dbReference type="Gene3D" id="2.170.130.10">
    <property type="entry name" value="TonB-dependent receptor, plug domain"/>
    <property type="match status" value="1"/>
</dbReference>
<dbReference type="SUPFAM" id="SSF56935">
    <property type="entry name" value="Porins"/>
    <property type="match status" value="1"/>
</dbReference>
<evidence type="ECO:0000256" key="6">
    <source>
        <dbReference type="ARBA" id="ARBA00023237"/>
    </source>
</evidence>
<evidence type="ECO:0000313" key="11">
    <source>
        <dbReference type="Proteomes" id="UP000051950"/>
    </source>
</evidence>
<gene>
    <name evidence="10" type="ORF">ASU31_24300</name>
</gene>
<dbReference type="SUPFAM" id="SSF49464">
    <property type="entry name" value="Carboxypeptidase regulatory domain-like"/>
    <property type="match status" value="1"/>
</dbReference>
<dbReference type="InterPro" id="IPR039426">
    <property type="entry name" value="TonB-dep_rcpt-like"/>
</dbReference>
<evidence type="ECO:0000256" key="4">
    <source>
        <dbReference type="ARBA" id="ARBA00022692"/>
    </source>
</evidence>
<protein>
    <submittedName>
        <fullName evidence="10">SusC/RagA family TonB-linked outer membrane protein</fullName>
    </submittedName>
</protein>
<dbReference type="NCBIfam" id="TIGR04056">
    <property type="entry name" value="OMP_RagA_SusC"/>
    <property type="match status" value="1"/>
</dbReference>
<dbReference type="NCBIfam" id="TIGR04057">
    <property type="entry name" value="SusC_RagA_signa"/>
    <property type="match status" value="1"/>
</dbReference>
<dbReference type="PROSITE" id="PS52016">
    <property type="entry name" value="TONB_DEPENDENT_REC_3"/>
    <property type="match status" value="1"/>
</dbReference>
<dbReference type="InterPro" id="IPR008969">
    <property type="entry name" value="CarboxyPept-like_regulatory"/>
</dbReference>
<sequence>MYNFTTIKKVWGILLCLLVFGLAAQAQEVDSMKTETDTTTIKVKARAVKGEKIRGIVLDGNTNKPLVGINITVTGFNAAITDEKGRFTVVVPDYKASIIISGNGFQTKVLPVYKDKEIRTKLYPLSFTSVYNEVVTPTGTISQARAIPAISNVSLQGNWASNSESVMSYVQGRAAGVKVTRRSGTPGVGADVLIRGFNSLYATNQPLYVVDGMIFDANNYGTSLIKGHVNNPLQFIDVRDIENISIIKDAASAATYGVKAANGVVLITTNRAHDLATNIDFSGYAGFNFKPKNLPVMGTSDYRLYLSDILKSQGLSNSAIAAKPYMNDSPTNPDYFKYHNETNWQNEVLKSSFDQNYFLKVTGGDNIAKYALSAAYARDRGVIDSTDNLKYSTRFNSDLNLTKKLQGSTSLSFTYTEQRLKDQGIAPVTNPLFLALVKSPFMAKNEINSTGAVSPNLADYDTLQVSNPRALIEKGQNLKKAYRFYGNINFDFTFNKNFKLSNLSGVTYDKTQETLFIPRKGVTNDTLSNYVGDSRLGTQVGRFFNVFNDLRLTYDQSFGSYSKLHAIVGTRYSQSESEQDYALGFNSATDELISIGNSNAAFRTFGGDIGKWRTLNNYLSANYSYADKYLVNFSMAVDGSSRFGAKADQGFLNFDDGLRINGSRYAVLPAVGAAWVISSEKFMRNLHRVDLLKLRMSYGLVGNDDVGNYTARKYYTSQNVLGIRGIVTGNFANPNLQWETVRKFNTGIDGSFFSERLSISLDYWRNSTKNMLSYQLLSVVTGTASFINNNGGMQTNGLDLALNGRILNEKLKWDAGLTIGTSTNKITSLPGGNSVITSYAGGAYISQVGQSANQFYGYKTNGVFATNAEAAASGLSSRNSLGALVPFTGGDVRFTDSNGDKIIDDADRTIIGNPNPNLFGSFNNTFTYKNWSLDALITFVSGNDVYNYTRAQLESGSTYYNQTPNISNRWKGDGQVTSVPKATYGDPVGNARFSDRWIEDGSYLRLRTVNVTYNVPLKLKAIKYAKIYATANNLFTITNYLGYDPEFSNSGSLFSQGVDTTLEPQFKSFQLGVRVGL</sequence>
<reference evidence="10 11" key="1">
    <citation type="submission" date="2015-11" db="EMBL/GenBank/DDBJ databases">
        <title>Sequence of Pedobacter ginsenosidimutans.</title>
        <authorList>
            <person name="Carson E."/>
            <person name="Keyser V."/>
            <person name="Newman J."/>
            <person name="Miller J."/>
        </authorList>
    </citation>
    <scope>NUCLEOTIDE SEQUENCE [LARGE SCALE GENOMIC DNA]</scope>
    <source>
        <strain evidence="10 11">KACC 14530</strain>
    </source>
</reference>
<evidence type="ECO:0000259" key="9">
    <source>
        <dbReference type="Pfam" id="PF07715"/>
    </source>
</evidence>
<proteinExistence type="inferred from homology"/>
<accession>A0A0T5VIJ7</accession>
<comment type="subcellular location">
    <subcellularLocation>
        <location evidence="1 7">Cell outer membrane</location>
        <topology evidence="1 7">Multi-pass membrane protein</topology>
    </subcellularLocation>
</comment>
<keyword evidence="4 7" id="KW-0812">Transmembrane</keyword>
<dbReference type="InterPro" id="IPR023997">
    <property type="entry name" value="TonB-dep_OMP_SusC/RagA_CS"/>
</dbReference>
<comment type="similarity">
    <text evidence="7">Belongs to the TonB-dependent receptor family.</text>
</comment>
<dbReference type="GO" id="GO:0009279">
    <property type="term" value="C:cell outer membrane"/>
    <property type="evidence" value="ECO:0007669"/>
    <property type="project" value="UniProtKB-SubCell"/>
</dbReference>
<evidence type="ECO:0000256" key="1">
    <source>
        <dbReference type="ARBA" id="ARBA00004571"/>
    </source>
</evidence>
<keyword evidence="2 7" id="KW-0813">Transport</keyword>
<evidence type="ECO:0000313" key="10">
    <source>
        <dbReference type="EMBL" id="KRT13513.1"/>
    </source>
</evidence>